<feature type="non-terminal residue" evidence="1">
    <location>
        <position position="71"/>
    </location>
</feature>
<reference evidence="1" key="1">
    <citation type="journal article" date="2015" name="Nature">
        <title>Complex archaea that bridge the gap between prokaryotes and eukaryotes.</title>
        <authorList>
            <person name="Spang A."/>
            <person name="Saw J.H."/>
            <person name="Jorgensen S.L."/>
            <person name="Zaremba-Niedzwiedzka K."/>
            <person name="Martijn J."/>
            <person name="Lind A.E."/>
            <person name="van Eijk R."/>
            <person name="Schleper C."/>
            <person name="Guy L."/>
            <person name="Ettema T.J."/>
        </authorList>
    </citation>
    <scope>NUCLEOTIDE SEQUENCE</scope>
</reference>
<protein>
    <submittedName>
        <fullName evidence="1">Uncharacterized protein</fullName>
    </submittedName>
</protein>
<accession>A0A0F8ZD82</accession>
<dbReference type="AlphaFoldDB" id="A0A0F8ZD82"/>
<comment type="caution">
    <text evidence="1">The sequence shown here is derived from an EMBL/GenBank/DDBJ whole genome shotgun (WGS) entry which is preliminary data.</text>
</comment>
<organism evidence="1">
    <name type="scientific">marine sediment metagenome</name>
    <dbReference type="NCBI Taxonomy" id="412755"/>
    <lineage>
        <taxon>unclassified sequences</taxon>
        <taxon>metagenomes</taxon>
        <taxon>ecological metagenomes</taxon>
    </lineage>
</organism>
<evidence type="ECO:0000313" key="1">
    <source>
        <dbReference type="EMBL" id="KKK57986.1"/>
    </source>
</evidence>
<sequence>MAKKQQQTEISVPDLLKEVAPGFGIEGPLGGQYLHFNGDWIWSNNEEVGCIVFRPDSIPELYGSVDGKRLA</sequence>
<dbReference type="EMBL" id="LAZR01064202">
    <property type="protein sequence ID" value="KKK57986.1"/>
    <property type="molecule type" value="Genomic_DNA"/>
</dbReference>
<proteinExistence type="predicted"/>
<gene>
    <name evidence="1" type="ORF">LCGC14_3048980</name>
</gene>
<name>A0A0F8ZD82_9ZZZZ</name>